<feature type="transmembrane region" description="Helical" evidence="2">
    <location>
        <begin position="1242"/>
        <end position="1264"/>
    </location>
</feature>
<feature type="transmembrane region" description="Helical" evidence="2">
    <location>
        <begin position="940"/>
        <end position="960"/>
    </location>
</feature>
<protein>
    <submittedName>
        <fullName evidence="3">Uncharacterized protein</fullName>
    </submittedName>
</protein>
<reference evidence="3 4" key="1">
    <citation type="submission" date="2016-02" db="EMBL/GenBank/DDBJ databases">
        <title>Genome analysis of coral dinoflagellate symbionts highlights evolutionary adaptations to a symbiotic lifestyle.</title>
        <authorList>
            <person name="Aranda M."/>
            <person name="Li Y."/>
            <person name="Liew Y.J."/>
            <person name="Baumgarten S."/>
            <person name="Simakov O."/>
            <person name="Wilson M."/>
            <person name="Piel J."/>
            <person name="Ashoor H."/>
            <person name="Bougouffa S."/>
            <person name="Bajic V.B."/>
            <person name="Ryu T."/>
            <person name="Ravasi T."/>
            <person name="Bayer T."/>
            <person name="Micklem G."/>
            <person name="Kim H."/>
            <person name="Bhak J."/>
            <person name="Lajeunesse T.C."/>
            <person name="Voolstra C.R."/>
        </authorList>
    </citation>
    <scope>NUCLEOTIDE SEQUENCE [LARGE SCALE GENOMIC DNA]</scope>
    <source>
        <strain evidence="3 4">CCMP2467</strain>
    </source>
</reference>
<feature type="coiled-coil region" evidence="1">
    <location>
        <begin position="325"/>
        <end position="382"/>
    </location>
</feature>
<evidence type="ECO:0000313" key="3">
    <source>
        <dbReference type="EMBL" id="OLQ12478.1"/>
    </source>
</evidence>
<name>A0A1Q9EYF2_SYMMI</name>
<dbReference type="Proteomes" id="UP000186817">
    <property type="component" value="Unassembled WGS sequence"/>
</dbReference>
<feature type="transmembrane region" description="Helical" evidence="2">
    <location>
        <begin position="1209"/>
        <end position="1230"/>
    </location>
</feature>
<keyword evidence="2" id="KW-1133">Transmembrane helix</keyword>
<keyword evidence="4" id="KW-1185">Reference proteome</keyword>
<gene>
    <name evidence="3" type="ORF">AK812_SmicGene3584</name>
</gene>
<feature type="coiled-coil region" evidence="1">
    <location>
        <begin position="655"/>
        <end position="689"/>
    </location>
</feature>
<comment type="caution">
    <text evidence="3">The sequence shown here is derived from an EMBL/GenBank/DDBJ whole genome shotgun (WGS) entry which is preliminary data.</text>
</comment>
<dbReference type="OrthoDB" id="438593at2759"/>
<organism evidence="3 4">
    <name type="scientific">Symbiodinium microadriaticum</name>
    <name type="common">Dinoflagellate</name>
    <name type="synonym">Zooxanthella microadriatica</name>
    <dbReference type="NCBI Taxonomy" id="2951"/>
    <lineage>
        <taxon>Eukaryota</taxon>
        <taxon>Sar</taxon>
        <taxon>Alveolata</taxon>
        <taxon>Dinophyceae</taxon>
        <taxon>Suessiales</taxon>
        <taxon>Symbiodiniaceae</taxon>
        <taxon>Symbiodinium</taxon>
    </lineage>
</organism>
<sequence length="1306" mass="144857">MAPKPPPDVFVVTSTAVDEPELKTLVGEYVETGGRNHGKPVFCRRPPSEEDEEIYLYFWDSRDGPDFAGWWLGQSVGASLVWSRCEAEEMLPPTSGWRIPWDGTVNEHLQVTRRVARTATKEEVKEEEELEQAPSEEQQEQLLVARDQVALVEAEATQVLETASAMLEGEVPADVARTVVESVQAQLDSLLEVHQSLAADIVDARRRSREILPELTKLTPRVRSVQSSLAQVLGQAKVLVLQQPKVEPTNPEEDEQAMQLRADLSKATEALENAEEKLQSLLTAEKAGTEDAPELAAEADRALKSARSLTARQVAAARKFAPCIRTSAAGEYSKLQKKLQRLEAELKPLLAPKPPPIDAAALAELAGQLEQVEAGIQEANSTLDGGDFSPEVLKNLENDLLAWLRSLATIKKSQDALCKTAPGSSGAPKEVEELRSRLVACKTGLDAVGTRLRDVREDLRCHKMLRTAVERVESAEEQLEVASSSRVTFEEGMFEMTAAEASQAGARCRTEAGKCQTKVQQAAAFLRARLGGMDQVPEKSREATGKELKQLEVRLQLVAEKLETILQDIGQSEAWVLLQDTVAPVAEVELLVQKALDASAPLVAASQDGKAEPEGLREATQQMLDTEKEAALSVAAARRLISSKERDALERQKEIPAFAKGLRELQERLQRAQQKLAEQRTRALQGERRMQPVETEVEQEFKGWILHWAMSPPTGQRLRRPLSFEANSLRSTTTRQLLIGLGMIFNQDLHTLLSAGGYAGIRFPTREQMQKAGDTLFHASVETTNVDLFISHSWSAGRWEKFLALCFYLNLQMATGCCMITWIFFMVLLISLHGASGLGGSRLLLPCFVYLPMATFFVVFFFGQQLSVGRCSPSIWIDRLCIHQTDLDLKSEQIKSVPTFVVRSSRMLILCDGSYFERLWCNLELATFARHGGVEKVDVLPLWLAPWLLCCISLELLSASLMDLSQLVFPNWMLTMDKHIMGLAATLLGGSPVLLQLFGWLVIWMTSSMSTLPASIPSFFSFRMKIRHHQLILDQMADFEVRAAKCSEPSDRDAIEQQLQEVFGEQDLAGASIGLGSIAVDEGEVKVQRFESYQATGDPLDRFNAYVRGVLRDIVMMQIGDEIHVPWPLCLTTCLPMILYSSVNVLGCDNSSCEESARVAGASSMLQYMLANVLGWTLNILLTFPLTYPVMLRMLKCVLSFGDGPVERSAAFLCCFLAYEYTYICGGLIWASLLSVVTVPSLAQLTVFLLVITFLIIQSICLFCRWERQGQKHQSSCRCVQRQVATYQPMEAASALPATVFHESPE</sequence>
<keyword evidence="2" id="KW-0472">Membrane</keyword>
<keyword evidence="1" id="KW-0175">Coiled coil</keyword>
<accession>A0A1Q9EYF2</accession>
<feature type="coiled-coil region" evidence="1">
    <location>
        <begin position="257"/>
        <end position="284"/>
    </location>
</feature>
<dbReference type="EMBL" id="LSRX01000042">
    <property type="protein sequence ID" value="OLQ12478.1"/>
    <property type="molecule type" value="Genomic_DNA"/>
</dbReference>
<feature type="transmembrane region" description="Helical" evidence="2">
    <location>
        <begin position="980"/>
        <end position="1003"/>
    </location>
</feature>
<evidence type="ECO:0000256" key="2">
    <source>
        <dbReference type="SAM" id="Phobius"/>
    </source>
</evidence>
<evidence type="ECO:0000313" key="4">
    <source>
        <dbReference type="Proteomes" id="UP000186817"/>
    </source>
</evidence>
<feature type="transmembrane region" description="Helical" evidence="2">
    <location>
        <begin position="802"/>
        <end position="831"/>
    </location>
</feature>
<feature type="transmembrane region" description="Helical" evidence="2">
    <location>
        <begin position="1166"/>
        <end position="1188"/>
    </location>
</feature>
<keyword evidence="2" id="KW-0812">Transmembrane</keyword>
<proteinExistence type="predicted"/>
<evidence type="ECO:0000256" key="1">
    <source>
        <dbReference type="SAM" id="Coils"/>
    </source>
</evidence>
<feature type="transmembrane region" description="Helical" evidence="2">
    <location>
        <begin position="843"/>
        <end position="862"/>
    </location>
</feature>